<evidence type="ECO:0000259" key="3">
    <source>
        <dbReference type="Pfam" id="PF12323"/>
    </source>
</evidence>
<evidence type="ECO:0000259" key="2">
    <source>
        <dbReference type="Pfam" id="PF01385"/>
    </source>
</evidence>
<dbReference type="Proteomes" id="UP000183413">
    <property type="component" value="Unassembled WGS sequence"/>
</dbReference>
<dbReference type="Pfam" id="PF12323">
    <property type="entry name" value="HTH_OrfB_IS605"/>
    <property type="match status" value="1"/>
</dbReference>
<dbReference type="AlphaFoldDB" id="A0A1I4X6Q8"/>
<feature type="domain" description="Transposase putative helix-turn-helix" evidence="3">
    <location>
        <begin position="1"/>
        <end position="28"/>
    </location>
</feature>
<feature type="region of interest" description="Disordered" evidence="1">
    <location>
        <begin position="207"/>
        <end position="229"/>
    </location>
</feature>
<name>A0A1I4X6Q8_9ACTN</name>
<sequence length="254" mass="29552">MLNRTFGCVRLVWNKTLAERRARYQTEGEQTSYKQTSAALTVWKKNPELLFLNEVSSVPLQQTLRHQHAAFTNFFAGRAHYPRYKARTGRQSAHYTRSAFRMRGGRLWLAKTVRPLDVVWSWPNVDLAVLSPTTVIVSREADGRWFVTLVVDEDDPAPALPTEKTVGVDLGLTDFAVTSDGGRVAHPKHMQRHEERLRRYQRRMARKIKGSQNRKKTRRKLARSHSRVRDARQDFLHKMTTDLVRRYDVIVIET</sequence>
<dbReference type="InterPro" id="IPR021027">
    <property type="entry name" value="Transposase_put_HTH"/>
</dbReference>
<protein>
    <submittedName>
        <fullName evidence="4">Helix-turn-helix domain-containing protein</fullName>
    </submittedName>
</protein>
<feature type="domain" description="Probable transposase IS891/IS1136/IS1341" evidence="2">
    <location>
        <begin position="149"/>
        <end position="254"/>
    </location>
</feature>
<dbReference type="STRING" id="1993.SAMN04489713_101702"/>
<dbReference type="EMBL" id="FOVH01000001">
    <property type="protein sequence ID" value="SFN21193.1"/>
    <property type="molecule type" value="Genomic_DNA"/>
</dbReference>
<organism evidence="4 5">
    <name type="scientific">Actinomadura madurae</name>
    <dbReference type="NCBI Taxonomy" id="1993"/>
    <lineage>
        <taxon>Bacteria</taxon>
        <taxon>Bacillati</taxon>
        <taxon>Actinomycetota</taxon>
        <taxon>Actinomycetes</taxon>
        <taxon>Streptosporangiales</taxon>
        <taxon>Thermomonosporaceae</taxon>
        <taxon>Actinomadura</taxon>
    </lineage>
</organism>
<accession>A0A1I4X6Q8</accession>
<dbReference type="InParanoid" id="A0A1I4X6Q8"/>
<evidence type="ECO:0000313" key="5">
    <source>
        <dbReference type="Proteomes" id="UP000183413"/>
    </source>
</evidence>
<gene>
    <name evidence="4" type="ORF">SAMN04489713_101702</name>
</gene>
<dbReference type="FunCoup" id="A0A1I4X6Q8">
    <property type="interactions" value="4"/>
</dbReference>
<proteinExistence type="predicted"/>
<reference evidence="4 5" key="1">
    <citation type="submission" date="2016-10" db="EMBL/GenBank/DDBJ databases">
        <authorList>
            <person name="de Groot N.N."/>
        </authorList>
    </citation>
    <scope>NUCLEOTIDE SEQUENCE [LARGE SCALE GENOMIC DNA]</scope>
    <source>
        <strain evidence="4 5">DSM 43067</strain>
    </source>
</reference>
<feature type="compositionally biased region" description="Basic residues" evidence="1">
    <location>
        <begin position="207"/>
        <end position="226"/>
    </location>
</feature>
<evidence type="ECO:0000313" key="4">
    <source>
        <dbReference type="EMBL" id="SFN21193.1"/>
    </source>
</evidence>
<dbReference type="Pfam" id="PF01385">
    <property type="entry name" value="OrfB_IS605"/>
    <property type="match status" value="1"/>
</dbReference>
<keyword evidence="5" id="KW-1185">Reference proteome</keyword>
<dbReference type="NCBIfam" id="NF040570">
    <property type="entry name" value="guided_TnpB"/>
    <property type="match status" value="1"/>
</dbReference>
<evidence type="ECO:0000256" key="1">
    <source>
        <dbReference type="SAM" id="MobiDB-lite"/>
    </source>
</evidence>
<dbReference type="InterPro" id="IPR001959">
    <property type="entry name" value="Transposase"/>
</dbReference>